<feature type="signal peptide" evidence="3">
    <location>
        <begin position="1"/>
        <end position="30"/>
    </location>
</feature>
<organism evidence="4 5">
    <name type="scientific">Knoellia flava</name>
    <dbReference type="NCBI Taxonomy" id="913969"/>
    <lineage>
        <taxon>Bacteria</taxon>
        <taxon>Bacillati</taxon>
        <taxon>Actinomycetota</taxon>
        <taxon>Actinomycetes</taxon>
        <taxon>Micrococcales</taxon>
        <taxon>Intrasporangiaceae</taxon>
        <taxon>Knoellia</taxon>
    </lineage>
</organism>
<evidence type="ECO:0008006" key="6">
    <source>
        <dbReference type="Google" id="ProtNLM"/>
    </source>
</evidence>
<dbReference type="EMBL" id="BMEA01000001">
    <property type="protein sequence ID" value="GGB75844.1"/>
    <property type="molecule type" value="Genomic_DNA"/>
</dbReference>
<name>A0A8H9FRY6_9MICO</name>
<dbReference type="RefSeq" id="WP_035949072.1">
    <property type="nucleotide sequence ID" value="NZ_BMEA01000001.1"/>
</dbReference>
<evidence type="ECO:0000313" key="4">
    <source>
        <dbReference type="EMBL" id="GGB75844.1"/>
    </source>
</evidence>
<dbReference type="Proteomes" id="UP000628079">
    <property type="component" value="Unassembled WGS sequence"/>
</dbReference>
<accession>A0A8H9FRY6</accession>
<feature type="region of interest" description="Disordered" evidence="1">
    <location>
        <begin position="122"/>
        <end position="160"/>
    </location>
</feature>
<protein>
    <recommendedName>
        <fullName evidence="6">LPXTG-motif cell wall-anchored protein</fullName>
    </recommendedName>
</protein>
<evidence type="ECO:0000313" key="5">
    <source>
        <dbReference type="Proteomes" id="UP000628079"/>
    </source>
</evidence>
<feature type="compositionally biased region" description="Pro residues" evidence="1">
    <location>
        <begin position="131"/>
        <end position="144"/>
    </location>
</feature>
<evidence type="ECO:0000256" key="1">
    <source>
        <dbReference type="SAM" id="MobiDB-lite"/>
    </source>
</evidence>
<dbReference type="AlphaFoldDB" id="A0A8H9FRY6"/>
<proteinExistence type="predicted"/>
<comment type="caution">
    <text evidence="4">The sequence shown here is derived from an EMBL/GenBank/DDBJ whole genome shotgun (WGS) entry which is preliminary data.</text>
</comment>
<reference evidence="4" key="1">
    <citation type="journal article" date="2014" name="Int. J. Syst. Evol. Microbiol.">
        <title>Complete genome sequence of Corynebacterium casei LMG S-19264T (=DSM 44701T), isolated from a smear-ripened cheese.</title>
        <authorList>
            <consortium name="US DOE Joint Genome Institute (JGI-PGF)"/>
            <person name="Walter F."/>
            <person name="Albersmeier A."/>
            <person name="Kalinowski J."/>
            <person name="Ruckert C."/>
        </authorList>
    </citation>
    <scope>NUCLEOTIDE SEQUENCE</scope>
    <source>
        <strain evidence="4">CGMCC 1.10749</strain>
    </source>
</reference>
<sequence length="186" mass="19599">MRHFTMISRGLAAAGVAGLMTVGFAGTALAEPNTDNPNHEAYWEAWLEEDGFVNVDCEKILDEGLDTSMWTSDGDYLLVVLKAGSEQSSEGDPHTLYWDVEEGDELETDDGKDISHIIVCTGEEEETSTPTPTPTTPAPKPTPSGPIVETDVPQSGSSTTPAILGGAAVLAGLGLAAGAMRRRGEH</sequence>
<gene>
    <name evidence="4" type="ORF">GCM10011314_14250</name>
</gene>
<keyword evidence="3" id="KW-0732">Signal</keyword>
<keyword evidence="2" id="KW-1133">Transmembrane helix</keyword>
<reference evidence="4" key="2">
    <citation type="submission" date="2020-09" db="EMBL/GenBank/DDBJ databases">
        <authorList>
            <person name="Sun Q."/>
            <person name="Zhou Y."/>
        </authorList>
    </citation>
    <scope>NUCLEOTIDE SEQUENCE</scope>
    <source>
        <strain evidence="4">CGMCC 1.10749</strain>
    </source>
</reference>
<keyword evidence="2" id="KW-0472">Membrane</keyword>
<evidence type="ECO:0000256" key="3">
    <source>
        <dbReference type="SAM" id="SignalP"/>
    </source>
</evidence>
<evidence type="ECO:0000256" key="2">
    <source>
        <dbReference type="SAM" id="Phobius"/>
    </source>
</evidence>
<feature type="chain" id="PRO_5034062922" description="LPXTG-motif cell wall-anchored protein" evidence="3">
    <location>
        <begin position="31"/>
        <end position="186"/>
    </location>
</feature>
<feature type="transmembrane region" description="Helical" evidence="2">
    <location>
        <begin position="162"/>
        <end position="180"/>
    </location>
</feature>
<keyword evidence="2" id="KW-0812">Transmembrane</keyword>